<evidence type="ECO:0000256" key="6">
    <source>
        <dbReference type="ARBA" id="ARBA00022741"/>
    </source>
</evidence>
<dbReference type="EMBL" id="JAEOAH010000001">
    <property type="protein sequence ID" value="MBK3493354.1"/>
    <property type="molecule type" value="Genomic_DNA"/>
</dbReference>
<comment type="catalytic activity">
    <reaction evidence="9 10">
        <text>nicotinate beta-D-ribonucleotide + ATP + H(+) = deamido-NAD(+) + diphosphate</text>
        <dbReference type="Rhea" id="RHEA:22860"/>
        <dbReference type="ChEBI" id="CHEBI:15378"/>
        <dbReference type="ChEBI" id="CHEBI:30616"/>
        <dbReference type="ChEBI" id="CHEBI:33019"/>
        <dbReference type="ChEBI" id="CHEBI:57502"/>
        <dbReference type="ChEBI" id="CHEBI:58437"/>
        <dbReference type="EC" id="2.7.7.18"/>
    </reaction>
</comment>
<evidence type="ECO:0000256" key="5">
    <source>
        <dbReference type="ARBA" id="ARBA00022695"/>
    </source>
</evidence>
<evidence type="ECO:0000256" key="4">
    <source>
        <dbReference type="ARBA" id="ARBA00022679"/>
    </source>
</evidence>
<sequence>MRKIGLLGGTFNPPHNGHLMMANEVYDALGLDEVRFMPNAIPPHKLTPDDATTADRKKMTELSINPYTHFKLEPYEIESGGISYTYETMKNLTTREPDCEFYFIIGGDMIDMLDSWYKIDELMELVKFVGVNRPHTKAETTLPVQMIAAPLIDLSSTLIRERMQADRTVTFLVPTEVEQYIREEGLYGTQ</sequence>
<keyword evidence="6 10" id="KW-0547">Nucleotide-binding</keyword>
<dbReference type="PANTHER" id="PTHR39321:SF3">
    <property type="entry name" value="PHOSPHOPANTETHEINE ADENYLYLTRANSFERASE"/>
    <property type="match status" value="1"/>
</dbReference>
<comment type="caution">
    <text evidence="12">The sequence shown here is derived from an EMBL/GenBank/DDBJ whole genome shotgun (WGS) entry which is preliminary data.</text>
</comment>
<comment type="similarity">
    <text evidence="10">Belongs to the NadD family.</text>
</comment>
<dbReference type="Pfam" id="PF01467">
    <property type="entry name" value="CTP_transf_like"/>
    <property type="match status" value="1"/>
</dbReference>
<evidence type="ECO:0000313" key="13">
    <source>
        <dbReference type="Proteomes" id="UP000618943"/>
    </source>
</evidence>
<dbReference type="NCBIfam" id="NF000840">
    <property type="entry name" value="PRK00071.1-3"/>
    <property type="match status" value="1"/>
</dbReference>
<dbReference type="Proteomes" id="UP000618943">
    <property type="component" value="Unassembled WGS sequence"/>
</dbReference>
<dbReference type="Gene3D" id="3.40.50.620">
    <property type="entry name" value="HUPs"/>
    <property type="match status" value="1"/>
</dbReference>
<dbReference type="NCBIfam" id="TIGR00482">
    <property type="entry name" value="nicotinate (nicotinamide) nucleotide adenylyltransferase"/>
    <property type="match status" value="1"/>
</dbReference>
<dbReference type="InterPro" id="IPR005248">
    <property type="entry name" value="NadD/NMNAT"/>
</dbReference>
<evidence type="ECO:0000256" key="10">
    <source>
        <dbReference type="HAMAP-Rule" id="MF_00244"/>
    </source>
</evidence>
<keyword evidence="13" id="KW-1185">Reference proteome</keyword>
<evidence type="ECO:0000256" key="7">
    <source>
        <dbReference type="ARBA" id="ARBA00022840"/>
    </source>
</evidence>
<gene>
    <name evidence="10" type="primary">nadD</name>
    <name evidence="12" type="ORF">JFL43_00410</name>
</gene>
<dbReference type="GO" id="GO:0004515">
    <property type="term" value="F:nicotinate-nucleotide adenylyltransferase activity"/>
    <property type="evidence" value="ECO:0007669"/>
    <property type="project" value="UniProtKB-EC"/>
</dbReference>
<dbReference type="InterPro" id="IPR014729">
    <property type="entry name" value="Rossmann-like_a/b/a_fold"/>
</dbReference>
<dbReference type="EC" id="2.7.7.18" evidence="10"/>
<protein>
    <recommendedName>
        <fullName evidence="10">Probable nicotinate-nucleotide adenylyltransferase</fullName>
        <ecNumber evidence="10">2.7.7.18</ecNumber>
    </recommendedName>
    <alternativeName>
        <fullName evidence="10">Deamido-NAD(+) diphosphorylase</fullName>
    </alternativeName>
    <alternativeName>
        <fullName evidence="10">Deamido-NAD(+) pyrophosphorylase</fullName>
    </alternativeName>
    <alternativeName>
        <fullName evidence="10">Nicotinate mononucleotide adenylyltransferase</fullName>
        <shortName evidence="10">NaMN adenylyltransferase</shortName>
    </alternativeName>
</protein>
<keyword evidence="4 10" id="KW-0808">Transferase</keyword>
<evidence type="ECO:0000313" key="12">
    <source>
        <dbReference type="EMBL" id="MBK3493354.1"/>
    </source>
</evidence>
<keyword evidence="3 10" id="KW-0662">Pyridine nucleotide biosynthesis</keyword>
<dbReference type="InterPro" id="IPR004821">
    <property type="entry name" value="Cyt_trans-like"/>
</dbReference>
<evidence type="ECO:0000256" key="8">
    <source>
        <dbReference type="ARBA" id="ARBA00023027"/>
    </source>
</evidence>
<accession>A0ABS1H1U8</accession>
<dbReference type="HAMAP" id="MF_00244">
    <property type="entry name" value="NaMN_adenylyltr"/>
    <property type="match status" value="1"/>
</dbReference>
<evidence type="ECO:0000256" key="9">
    <source>
        <dbReference type="ARBA" id="ARBA00048721"/>
    </source>
</evidence>
<comment type="function">
    <text evidence="1 10">Catalyzes the reversible adenylation of nicotinate mononucleotide (NaMN) to nicotinic acid adenine dinucleotide (NaAD).</text>
</comment>
<evidence type="ECO:0000259" key="11">
    <source>
        <dbReference type="Pfam" id="PF01467"/>
    </source>
</evidence>
<keyword evidence="7 10" id="KW-0067">ATP-binding</keyword>
<organism evidence="12 13">
    <name type="scientific">Viridibacillus soli</name>
    <dbReference type="NCBI Taxonomy" id="2798301"/>
    <lineage>
        <taxon>Bacteria</taxon>
        <taxon>Bacillati</taxon>
        <taxon>Bacillota</taxon>
        <taxon>Bacilli</taxon>
        <taxon>Bacillales</taxon>
        <taxon>Caryophanaceae</taxon>
        <taxon>Viridibacillus</taxon>
    </lineage>
</organism>
<reference evidence="12 13" key="1">
    <citation type="submission" date="2020-12" db="EMBL/GenBank/DDBJ databases">
        <title>YIM B01967 draft genome.</title>
        <authorList>
            <person name="Yan X."/>
        </authorList>
    </citation>
    <scope>NUCLEOTIDE SEQUENCE [LARGE SCALE GENOMIC DNA]</scope>
    <source>
        <strain evidence="12 13">YIM B01967</strain>
    </source>
</reference>
<dbReference type="RefSeq" id="WP_100794319.1">
    <property type="nucleotide sequence ID" value="NZ_JAEOAH010000001.1"/>
</dbReference>
<dbReference type="CDD" id="cd02165">
    <property type="entry name" value="NMNAT"/>
    <property type="match status" value="1"/>
</dbReference>
<dbReference type="PANTHER" id="PTHR39321">
    <property type="entry name" value="NICOTINATE-NUCLEOTIDE ADENYLYLTRANSFERASE-RELATED"/>
    <property type="match status" value="1"/>
</dbReference>
<keyword evidence="8 10" id="KW-0520">NAD</keyword>
<dbReference type="SUPFAM" id="SSF52374">
    <property type="entry name" value="Nucleotidylyl transferase"/>
    <property type="match status" value="1"/>
</dbReference>
<evidence type="ECO:0000256" key="1">
    <source>
        <dbReference type="ARBA" id="ARBA00002324"/>
    </source>
</evidence>
<keyword evidence="5 10" id="KW-0548">Nucleotidyltransferase</keyword>
<proteinExistence type="inferred from homology"/>
<evidence type="ECO:0000256" key="3">
    <source>
        <dbReference type="ARBA" id="ARBA00022642"/>
    </source>
</evidence>
<comment type="pathway">
    <text evidence="2 10">Cofactor biosynthesis; NAD(+) biosynthesis; deamido-NAD(+) from nicotinate D-ribonucleotide: step 1/1.</text>
</comment>
<dbReference type="NCBIfam" id="NF000841">
    <property type="entry name" value="PRK00071.1-4"/>
    <property type="match status" value="1"/>
</dbReference>
<evidence type="ECO:0000256" key="2">
    <source>
        <dbReference type="ARBA" id="ARBA00005019"/>
    </source>
</evidence>
<feature type="domain" description="Cytidyltransferase-like" evidence="11">
    <location>
        <begin position="6"/>
        <end position="162"/>
    </location>
</feature>
<name>A0ABS1H1U8_9BACL</name>